<dbReference type="Proteomes" id="UP000694568">
    <property type="component" value="Unplaced"/>
</dbReference>
<dbReference type="PANTHER" id="PTHR45080">
    <property type="entry name" value="CONTACTIN 5"/>
    <property type="match status" value="1"/>
</dbReference>
<dbReference type="InterPro" id="IPR007110">
    <property type="entry name" value="Ig-like_dom"/>
</dbReference>
<dbReference type="InterPro" id="IPR003598">
    <property type="entry name" value="Ig_sub2"/>
</dbReference>
<name>A0A8C9Y2W6_SANLU</name>
<dbReference type="Gene3D" id="2.60.40.10">
    <property type="entry name" value="Immunoglobulins"/>
    <property type="match status" value="2"/>
</dbReference>
<keyword evidence="5" id="KW-1185">Reference proteome</keyword>
<dbReference type="AlphaFoldDB" id="A0A8C9Y2W6"/>
<proteinExistence type="predicted"/>
<dbReference type="SUPFAM" id="SSF48726">
    <property type="entry name" value="Immunoglobulin"/>
    <property type="match status" value="2"/>
</dbReference>
<keyword evidence="2" id="KW-1015">Disulfide bond</keyword>
<dbReference type="GO" id="GO:0043025">
    <property type="term" value="C:neuronal cell body"/>
    <property type="evidence" value="ECO:0007669"/>
    <property type="project" value="TreeGrafter"/>
</dbReference>
<dbReference type="Pfam" id="PF13927">
    <property type="entry name" value="Ig_3"/>
    <property type="match status" value="1"/>
</dbReference>
<evidence type="ECO:0000256" key="2">
    <source>
        <dbReference type="ARBA" id="ARBA00023157"/>
    </source>
</evidence>
<dbReference type="GeneTree" id="ENSGT00940000159942"/>
<reference evidence="4" key="1">
    <citation type="submission" date="2025-08" db="UniProtKB">
        <authorList>
            <consortium name="Ensembl"/>
        </authorList>
    </citation>
    <scope>IDENTIFICATION</scope>
</reference>
<dbReference type="PROSITE" id="PS50835">
    <property type="entry name" value="IG_LIKE"/>
    <property type="match status" value="1"/>
</dbReference>
<dbReference type="InterPro" id="IPR003599">
    <property type="entry name" value="Ig_sub"/>
</dbReference>
<evidence type="ECO:0000313" key="4">
    <source>
        <dbReference type="Ensembl" id="ENSSLUP00000018279.1"/>
    </source>
</evidence>
<dbReference type="PANTHER" id="PTHR45080:SF8">
    <property type="entry name" value="IG-LIKE DOMAIN-CONTAINING PROTEIN"/>
    <property type="match status" value="1"/>
</dbReference>
<dbReference type="GO" id="GO:0050808">
    <property type="term" value="P:synapse organization"/>
    <property type="evidence" value="ECO:0007669"/>
    <property type="project" value="TreeGrafter"/>
</dbReference>
<organism evidence="4 5">
    <name type="scientific">Sander lucioperca</name>
    <name type="common">Pike-perch</name>
    <name type="synonym">Perca lucioperca</name>
    <dbReference type="NCBI Taxonomy" id="283035"/>
    <lineage>
        <taxon>Eukaryota</taxon>
        <taxon>Metazoa</taxon>
        <taxon>Chordata</taxon>
        <taxon>Craniata</taxon>
        <taxon>Vertebrata</taxon>
        <taxon>Euteleostomi</taxon>
        <taxon>Actinopterygii</taxon>
        <taxon>Neopterygii</taxon>
        <taxon>Teleostei</taxon>
        <taxon>Neoteleostei</taxon>
        <taxon>Acanthomorphata</taxon>
        <taxon>Eupercaria</taxon>
        <taxon>Perciformes</taxon>
        <taxon>Percoidei</taxon>
        <taxon>Percidae</taxon>
        <taxon>Luciopercinae</taxon>
        <taxon>Sander</taxon>
    </lineage>
</organism>
<reference evidence="4" key="2">
    <citation type="submission" date="2025-09" db="UniProtKB">
        <authorList>
            <consortium name="Ensembl"/>
        </authorList>
    </citation>
    <scope>IDENTIFICATION</scope>
</reference>
<dbReference type="InterPro" id="IPR013783">
    <property type="entry name" value="Ig-like_fold"/>
</dbReference>
<feature type="domain" description="Ig-like" evidence="3">
    <location>
        <begin position="15"/>
        <end position="114"/>
    </location>
</feature>
<dbReference type="SMART" id="SM00409">
    <property type="entry name" value="IG"/>
    <property type="match status" value="1"/>
</dbReference>
<dbReference type="GO" id="GO:0007156">
    <property type="term" value="P:homophilic cell adhesion via plasma membrane adhesion molecules"/>
    <property type="evidence" value="ECO:0007669"/>
    <property type="project" value="TreeGrafter"/>
</dbReference>
<evidence type="ECO:0000313" key="5">
    <source>
        <dbReference type="Proteomes" id="UP000694568"/>
    </source>
</evidence>
<accession>A0A8C9Y2W6</accession>
<dbReference type="InterPro" id="IPR036179">
    <property type="entry name" value="Ig-like_dom_sf"/>
</dbReference>
<sequence length="161" mass="16828">MTNRGAVSTWVSSVPLSGEQVGPPVTGNIGEPVSLYCKASGSPVPHISWLLPDGNIVRRGLAVSGGGGRTRRLTVFDNGTLLVPAVGMGEEGEYTCYAENQGVKVMMTSPPTFTDNRSHHVIKVHHGATATIRCQAAGVPAPTVTWLSPSRRVIPQSLGSG</sequence>
<keyword evidence="1" id="KW-0732">Signal</keyword>
<dbReference type="GO" id="GO:0008046">
    <property type="term" value="F:axon guidance receptor activity"/>
    <property type="evidence" value="ECO:0007669"/>
    <property type="project" value="TreeGrafter"/>
</dbReference>
<evidence type="ECO:0000259" key="3">
    <source>
        <dbReference type="PROSITE" id="PS50835"/>
    </source>
</evidence>
<evidence type="ECO:0000256" key="1">
    <source>
        <dbReference type="ARBA" id="ARBA00022729"/>
    </source>
</evidence>
<dbReference type="SMART" id="SM00408">
    <property type="entry name" value="IGc2"/>
    <property type="match status" value="1"/>
</dbReference>
<dbReference type="InterPro" id="IPR050958">
    <property type="entry name" value="Cell_Adh-Cytoskel_Orgn"/>
</dbReference>
<protein>
    <recommendedName>
        <fullName evidence="3">Ig-like domain-containing protein</fullName>
    </recommendedName>
</protein>
<dbReference type="GO" id="GO:0030424">
    <property type="term" value="C:axon"/>
    <property type="evidence" value="ECO:0007669"/>
    <property type="project" value="TreeGrafter"/>
</dbReference>
<dbReference type="GO" id="GO:0005886">
    <property type="term" value="C:plasma membrane"/>
    <property type="evidence" value="ECO:0007669"/>
    <property type="project" value="TreeGrafter"/>
</dbReference>
<dbReference type="Ensembl" id="ENSSLUT00000018856.1">
    <property type="protein sequence ID" value="ENSSLUP00000018279.1"/>
    <property type="gene ID" value="ENSSLUG00000008514.1"/>
</dbReference>